<evidence type="ECO:0000313" key="3">
    <source>
        <dbReference type="EMBL" id="TEW68824.1"/>
    </source>
</evidence>
<evidence type="ECO:0000313" key="4">
    <source>
        <dbReference type="Proteomes" id="UP000297248"/>
    </source>
</evidence>
<reference evidence="2 5" key="3">
    <citation type="submission" date="2020-08" db="EMBL/GenBank/DDBJ databases">
        <title>Genomic Encyclopedia of Type Strains, Phase IV (KMG-IV): sequencing the most valuable type-strain genomes for metagenomic binning, comparative biology and taxonomic classification.</title>
        <authorList>
            <person name="Goeker M."/>
        </authorList>
    </citation>
    <scope>NUCLEOTIDE SEQUENCE [LARGE SCALE GENOMIC DNA]</scope>
    <source>
        <strain evidence="2 5">DSM 100995</strain>
    </source>
</reference>
<name>A0A4Y8AIC8_9SPHI</name>
<dbReference type="Proteomes" id="UP000297248">
    <property type="component" value="Unassembled WGS sequence"/>
</dbReference>
<dbReference type="EMBL" id="SNQG01000001">
    <property type="protein sequence ID" value="TEW68824.1"/>
    <property type="molecule type" value="Genomic_DNA"/>
</dbReference>
<accession>A0A4Y8AIC8</accession>
<protein>
    <submittedName>
        <fullName evidence="3">DUF3857 domain-containing protein</fullName>
    </submittedName>
</protein>
<sequence>MKKPLLLLFFLITAITVLRAQTYNEKAAEIQKLVWGAAGPEFSIKDVPAKYANESAVILAQSYTFQRTSNLKVKFMIITAGVANRVTKVSTLHERVKINDKSALERYSTLEYQKKLDKSQSFLIAKMNDVHNTYIGAKIIKPNGQESTVNTSEEVLLKNTGKDQKGKLAVSGLQVGDILDYYICNNDLSENSMEDSYKKNDQIYTLADEYPIINYSLYFQFNDKTSVYYIAANGAPQLEESTLPNNDHVFKMSARDLPKYQSQKWVSVYRQYPYIEISSAAKSKMMTYNNPAARAGGLTANKELFQKFFSEVDNPIDDTPKERMKDYFDSKKNLKAAPLDSSMKILYDAWKLHVFGNYGKDDLEDLSMLNYRKAKGTIATINISRILTDMDIAHEVLLVSSRDNSALNNVYNFSDLDALIRISNGSKPLYMCFDDALTHFNEIPAKFQGEKAISMVPKRKSSTKYIFDEMDTTIPVISADKNNITEQLNVSLLADMQKIKVQRLVKQTGYMRHADQKNLLSAMDIDNGLMELVNGHPLAKRLSRNPDTKKSADAFLGGMGKSPVELRKSFMEEAKGQFDQEPLQISDYKVLNPAIENNKPVFEYTSTVVLNNLVKKAGNNYIIDAGKLTGSFMQLDEKDRKRTIDVYMPAARSFKYTLNITIPQGYKVKGVEELNTKKANKTGLFSSAATVNGSVLNITVNRVYNNNFEKAADWPLVSELIDAGFAFNNQKILLEK</sequence>
<dbReference type="Gene3D" id="2.60.120.1130">
    <property type="match status" value="1"/>
</dbReference>
<organism evidence="3 4">
    <name type="scientific">Mucilaginibacter phyllosphaerae</name>
    <dbReference type="NCBI Taxonomy" id="1812349"/>
    <lineage>
        <taxon>Bacteria</taxon>
        <taxon>Pseudomonadati</taxon>
        <taxon>Bacteroidota</taxon>
        <taxon>Sphingobacteriia</taxon>
        <taxon>Sphingobacteriales</taxon>
        <taxon>Sphingobacteriaceae</taxon>
        <taxon>Mucilaginibacter</taxon>
    </lineage>
</organism>
<dbReference type="AlphaFoldDB" id="A0A4Y8AIC8"/>
<comment type="caution">
    <text evidence="3">The sequence shown here is derived from an EMBL/GenBank/DDBJ whole genome shotgun (WGS) entry which is preliminary data.</text>
</comment>
<reference evidence="3" key="2">
    <citation type="submission" date="2019-03" db="EMBL/GenBank/DDBJ databases">
        <authorList>
            <person name="Yan Y.-Q."/>
            <person name="Du Z.-J."/>
        </authorList>
    </citation>
    <scope>NUCLEOTIDE SEQUENCE</scope>
    <source>
        <strain evidence="3">PP-F2FG21</strain>
    </source>
</reference>
<gene>
    <name evidence="3" type="ORF">E2R65_01275</name>
    <name evidence="2" type="ORF">GGR35_000747</name>
</gene>
<feature type="chain" id="PRO_5044616685" evidence="1">
    <location>
        <begin position="21"/>
        <end position="736"/>
    </location>
</feature>
<keyword evidence="5" id="KW-1185">Reference proteome</keyword>
<dbReference type="Proteomes" id="UP000583101">
    <property type="component" value="Unassembled WGS sequence"/>
</dbReference>
<proteinExistence type="predicted"/>
<evidence type="ECO:0000313" key="5">
    <source>
        <dbReference type="Proteomes" id="UP000583101"/>
    </source>
</evidence>
<reference evidence="3 4" key="1">
    <citation type="journal article" date="2016" name="Int. J. Syst. Evol. Microbiol.">
        <title>Proposal of Mucilaginibacter phyllosphaerae sp. nov. isolated from the phyllosphere of Galium album.</title>
        <authorList>
            <person name="Aydogan E.L."/>
            <person name="Busse H.J."/>
            <person name="Moser G."/>
            <person name="Muller C."/>
            <person name="Kampfer P."/>
            <person name="Glaeser S.P."/>
        </authorList>
    </citation>
    <scope>NUCLEOTIDE SEQUENCE [LARGE SCALE GENOMIC DNA]</scope>
    <source>
        <strain evidence="3 4">PP-F2FG21</strain>
    </source>
</reference>
<keyword evidence="1" id="KW-0732">Signal</keyword>
<evidence type="ECO:0000256" key="1">
    <source>
        <dbReference type="SAM" id="SignalP"/>
    </source>
</evidence>
<dbReference type="RefSeq" id="WP_134334663.1">
    <property type="nucleotide sequence ID" value="NZ_BMCZ01000001.1"/>
</dbReference>
<dbReference type="EMBL" id="JACIEG010000001">
    <property type="protein sequence ID" value="MBB3968161.1"/>
    <property type="molecule type" value="Genomic_DNA"/>
</dbReference>
<dbReference type="OrthoDB" id="1153981at2"/>
<evidence type="ECO:0000313" key="2">
    <source>
        <dbReference type="EMBL" id="MBB3968161.1"/>
    </source>
</evidence>
<feature type="signal peptide" evidence="1">
    <location>
        <begin position="1"/>
        <end position="20"/>
    </location>
</feature>